<gene>
    <name evidence="1" type="ORF">BCY86_06420</name>
</gene>
<proteinExistence type="predicted"/>
<organism evidence="1 2">
    <name type="scientific">Pajaroellobacter abortibovis</name>
    <dbReference type="NCBI Taxonomy" id="1882918"/>
    <lineage>
        <taxon>Bacteria</taxon>
        <taxon>Pseudomonadati</taxon>
        <taxon>Myxococcota</taxon>
        <taxon>Polyangia</taxon>
        <taxon>Polyangiales</taxon>
        <taxon>Polyangiaceae</taxon>
    </lineage>
</organism>
<reference evidence="1 2" key="1">
    <citation type="submission" date="2016-08" db="EMBL/GenBank/DDBJ databases">
        <title>Identification and validation of antigenic proteins from Pajaroellobacter abortibovis using de-novo genome sequence assembly and reverse vaccinology.</title>
        <authorList>
            <person name="Welly B.T."/>
            <person name="Miller M.R."/>
            <person name="Stott J.L."/>
            <person name="Blanchard M.T."/>
            <person name="Islas-Trejo A.D."/>
            <person name="O'Rourke S.M."/>
            <person name="Young A.E."/>
            <person name="Medrano J.F."/>
            <person name="Van Eenennaam A.L."/>
        </authorList>
    </citation>
    <scope>NUCLEOTIDE SEQUENCE [LARGE SCALE GENOMIC DNA]</scope>
    <source>
        <strain evidence="1 2">BTF92-0548A/99-0131</strain>
    </source>
</reference>
<evidence type="ECO:0000313" key="1">
    <source>
        <dbReference type="EMBL" id="APS00352.1"/>
    </source>
</evidence>
<name>A0A1L6MXY3_9BACT</name>
<protein>
    <submittedName>
        <fullName evidence="1">Uncharacterized protein</fullName>
    </submittedName>
</protein>
<dbReference type="Proteomes" id="UP000185544">
    <property type="component" value="Chromosome"/>
</dbReference>
<keyword evidence="2" id="KW-1185">Reference proteome</keyword>
<sequence>MVVEVDSDVWKTKLLGWRSAGVETRVSLHCIFAGGRGILGLCLGSSHPFIVILSDFHWLFFASIKGLCRAVKSSWSSVPSIFAFPQVIRMATQDIQIHFFPLM</sequence>
<accession>A0A1L6MXY3</accession>
<evidence type="ECO:0000313" key="2">
    <source>
        <dbReference type="Proteomes" id="UP000185544"/>
    </source>
</evidence>
<dbReference type="AlphaFoldDB" id="A0A1L6MXY3"/>
<dbReference type="EMBL" id="CP016908">
    <property type="protein sequence ID" value="APS00352.1"/>
    <property type="molecule type" value="Genomic_DNA"/>
</dbReference>
<dbReference type="KEGG" id="pabo:BCY86_06420"/>